<protein>
    <submittedName>
        <fullName evidence="3">Tetratricopeptide repeat-containing protein</fullName>
    </submittedName>
</protein>
<dbReference type="Pfam" id="PF13429">
    <property type="entry name" value="TPR_15"/>
    <property type="match status" value="1"/>
</dbReference>
<gene>
    <name evidence="3" type="ORF">SAMN05421544_11660</name>
</gene>
<dbReference type="Proteomes" id="UP000198517">
    <property type="component" value="Unassembled WGS sequence"/>
</dbReference>
<dbReference type="Pfam" id="PF13181">
    <property type="entry name" value="TPR_8"/>
    <property type="match status" value="4"/>
</dbReference>
<dbReference type="RefSeq" id="WP_245688955.1">
    <property type="nucleotide sequence ID" value="NZ_FNAS01000016.1"/>
</dbReference>
<name>A0A1G7ENU4_9FLAO</name>
<keyword evidence="1" id="KW-0802">TPR repeat</keyword>
<dbReference type="Gene3D" id="1.25.40.10">
    <property type="entry name" value="Tetratricopeptide repeat domain"/>
    <property type="match status" value="3"/>
</dbReference>
<evidence type="ECO:0000313" key="3">
    <source>
        <dbReference type="EMBL" id="SDE65136.1"/>
    </source>
</evidence>
<dbReference type="PANTHER" id="PTHR12558">
    <property type="entry name" value="CELL DIVISION CYCLE 16,23,27"/>
    <property type="match status" value="1"/>
</dbReference>
<reference evidence="3 4" key="1">
    <citation type="submission" date="2016-10" db="EMBL/GenBank/DDBJ databases">
        <authorList>
            <person name="de Groot N.N."/>
        </authorList>
    </citation>
    <scope>NUCLEOTIDE SEQUENCE [LARGE SCALE GENOMIC DNA]</scope>
    <source>
        <strain evidence="3 4">DSM 24015</strain>
    </source>
</reference>
<proteinExistence type="predicted"/>
<dbReference type="PANTHER" id="PTHR12558:SF13">
    <property type="entry name" value="CELL DIVISION CYCLE PROTEIN 27 HOMOLOG"/>
    <property type="match status" value="1"/>
</dbReference>
<dbReference type="Pfam" id="PF13432">
    <property type="entry name" value="TPR_16"/>
    <property type="match status" value="1"/>
</dbReference>
<feature type="repeat" description="TPR" evidence="1">
    <location>
        <begin position="400"/>
        <end position="433"/>
    </location>
</feature>
<dbReference type="PROSITE" id="PS50293">
    <property type="entry name" value="TPR_REGION"/>
    <property type="match status" value="1"/>
</dbReference>
<feature type="region of interest" description="Disordered" evidence="2">
    <location>
        <begin position="434"/>
        <end position="454"/>
    </location>
</feature>
<dbReference type="SMART" id="SM00028">
    <property type="entry name" value="TPR"/>
    <property type="match status" value="8"/>
</dbReference>
<dbReference type="InterPro" id="IPR011990">
    <property type="entry name" value="TPR-like_helical_dom_sf"/>
</dbReference>
<organism evidence="3 4">
    <name type="scientific">Riemerella columbipharyngis</name>
    <dbReference type="NCBI Taxonomy" id="1071918"/>
    <lineage>
        <taxon>Bacteria</taxon>
        <taxon>Pseudomonadati</taxon>
        <taxon>Bacteroidota</taxon>
        <taxon>Flavobacteriia</taxon>
        <taxon>Flavobacteriales</taxon>
        <taxon>Weeksellaceae</taxon>
        <taxon>Riemerella</taxon>
    </lineage>
</organism>
<sequence length="454" mass="53249">MENFFNNELVDKFEQMVEDHEKLYFDSDEMEQIVIHYLEMGDISYAELAVEYAMELHPGSYDIKVKYLEVLLEMNRNLEAKKLIEELKDYASESSDFLVCCAKFYSNLGNSQKAIEYCKKALENSDEENFLYDFIADEYINMDDPLSALKYYKKALLEDDEDEYALGNIMNCFNRLGKAEDSIAFLKNYLKNHPFSEIAWLEYGKFYMSRKNYEEALNGFDYILAINPDSISVNSYKAACYEGLKEWDNAIAVYKAMIQKDSFNASTHYKIGICYREKKEFEKALRAFQKALVEDPQFYLAMIEKSCVYEEMGMMKEALYFTEQAVSMDPDNLYFKKRLALLYALNFDYEESIPLLEDIVSREPNQFYNWYAYAEILVILSQYQKAKEVLTKAIEMFNRSELYYLLGDVHILTDENPKAQQLFRKAALLDEKNEKDKLSGFSSIAPKDFDKEGN</sequence>
<dbReference type="InterPro" id="IPR019734">
    <property type="entry name" value="TPR_rpt"/>
</dbReference>
<evidence type="ECO:0000256" key="2">
    <source>
        <dbReference type="SAM" id="MobiDB-lite"/>
    </source>
</evidence>
<feature type="repeat" description="TPR" evidence="1">
    <location>
        <begin position="197"/>
        <end position="230"/>
    </location>
</feature>
<evidence type="ECO:0000313" key="4">
    <source>
        <dbReference type="Proteomes" id="UP000198517"/>
    </source>
</evidence>
<dbReference type="Pfam" id="PF00515">
    <property type="entry name" value="TPR_1"/>
    <property type="match status" value="1"/>
</dbReference>
<feature type="repeat" description="TPR" evidence="1">
    <location>
        <begin position="265"/>
        <end position="298"/>
    </location>
</feature>
<accession>A0A1G7ENU4</accession>
<dbReference type="STRING" id="1071918.SAMN05421544_11660"/>
<dbReference type="PROSITE" id="PS50005">
    <property type="entry name" value="TPR"/>
    <property type="match status" value="4"/>
</dbReference>
<feature type="repeat" description="TPR" evidence="1">
    <location>
        <begin position="299"/>
        <end position="332"/>
    </location>
</feature>
<evidence type="ECO:0000256" key="1">
    <source>
        <dbReference type="PROSITE-ProRule" id="PRU00339"/>
    </source>
</evidence>
<dbReference type="AlphaFoldDB" id="A0A1G7ENU4"/>
<dbReference type="SUPFAM" id="SSF48452">
    <property type="entry name" value="TPR-like"/>
    <property type="match status" value="2"/>
</dbReference>
<dbReference type="EMBL" id="FNAS01000016">
    <property type="protein sequence ID" value="SDE65136.1"/>
    <property type="molecule type" value="Genomic_DNA"/>
</dbReference>
<keyword evidence="4" id="KW-1185">Reference proteome</keyword>